<dbReference type="PROSITE" id="PS50848">
    <property type="entry name" value="START"/>
    <property type="match status" value="1"/>
</dbReference>
<dbReference type="GO" id="GO:0005737">
    <property type="term" value="C:cytoplasm"/>
    <property type="evidence" value="ECO:0007669"/>
    <property type="project" value="UniProtKB-ARBA"/>
</dbReference>
<sequence length="425" mass="47897">MEVAGLDLMVLLGISMAFLVGVLIGWSWKPKWALSGNDKDKLGCPVPKDFDFSQPSSPPRSPLKGFSSAPCLNCFESFVSQGCEACCMGKGIQKTTSVSPPATEFDEGSSTSQLNEEKPKVVTEEDLEVLSELVDMKDGGPPWIQMMDRSTPTMTYQGWRRDPKVGPPQYRSRTVYEDATPELVRDFFWDDEFRLRWDDMLSYAKTIEECPTTGTMVTQWIKKFPFFCKDREYIIGRRIWESGRLYYCVTKGLPYASVPRHDKQVRVDLYFSSWCIQAVESRRADGQLTACEVIFLHYEDMRLPWEIVKLGLRKGMWDTVTKIEAGLRAYQKERAAGSPLSRPAFMAQINTKIHPGYLKSSGATEDSSQTEVVIASKKPAGRHIPKLLILVGTIIIACTLTRGHLGRKLAKVGKKLQTKSDRDSS</sequence>
<organism evidence="4 5">
    <name type="scientific">Pyrus ussuriensis x Pyrus communis</name>
    <dbReference type="NCBI Taxonomy" id="2448454"/>
    <lineage>
        <taxon>Eukaryota</taxon>
        <taxon>Viridiplantae</taxon>
        <taxon>Streptophyta</taxon>
        <taxon>Embryophyta</taxon>
        <taxon>Tracheophyta</taxon>
        <taxon>Spermatophyta</taxon>
        <taxon>Magnoliopsida</taxon>
        <taxon>eudicotyledons</taxon>
        <taxon>Gunneridae</taxon>
        <taxon>Pentapetalae</taxon>
        <taxon>rosids</taxon>
        <taxon>fabids</taxon>
        <taxon>Rosales</taxon>
        <taxon>Rosaceae</taxon>
        <taxon>Amygdaloideae</taxon>
        <taxon>Maleae</taxon>
        <taxon>Pyrus</taxon>
    </lineage>
</organism>
<dbReference type="Pfam" id="PF01852">
    <property type="entry name" value="START"/>
    <property type="match status" value="1"/>
</dbReference>
<reference evidence="5" key="2">
    <citation type="submission" date="2019-10" db="EMBL/GenBank/DDBJ databases">
        <title>A de novo genome assembly of a pear dwarfing rootstock.</title>
        <authorList>
            <person name="Wang F."/>
            <person name="Wang J."/>
            <person name="Li S."/>
            <person name="Zhang Y."/>
            <person name="Fang M."/>
            <person name="Ma L."/>
            <person name="Zhao Y."/>
            <person name="Jiang S."/>
        </authorList>
    </citation>
    <scope>NUCLEOTIDE SEQUENCE [LARGE SCALE GENOMIC DNA]</scope>
</reference>
<evidence type="ECO:0000256" key="2">
    <source>
        <dbReference type="SAM" id="Phobius"/>
    </source>
</evidence>
<protein>
    <recommendedName>
        <fullName evidence="3">START domain-containing protein</fullName>
    </recommendedName>
</protein>
<dbReference type="FunFam" id="3.30.530.20:FF:000006">
    <property type="entry name" value="StAR-related lipid transfer protein 7, mitochondrial"/>
    <property type="match status" value="1"/>
</dbReference>
<feature type="transmembrane region" description="Helical" evidence="2">
    <location>
        <begin position="6"/>
        <end position="26"/>
    </location>
</feature>
<dbReference type="PANTHER" id="PTHR19308">
    <property type="entry name" value="PHOSPHATIDYLCHOLINE TRANSFER PROTEIN"/>
    <property type="match status" value="1"/>
</dbReference>
<accession>A0A5N5FEJ0</accession>
<reference evidence="4 5" key="3">
    <citation type="submission" date="2019-11" db="EMBL/GenBank/DDBJ databases">
        <title>A de novo genome assembly of a pear dwarfing rootstock.</title>
        <authorList>
            <person name="Wang F."/>
            <person name="Wang J."/>
            <person name="Li S."/>
            <person name="Zhang Y."/>
            <person name="Fang M."/>
            <person name="Ma L."/>
            <person name="Zhao Y."/>
            <person name="Jiang S."/>
        </authorList>
    </citation>
    <scope>NUCLEOTIDE SEQUENCE [LARGE SCALE GENOMIC DNA]</scope>
    <source>
        <strain evidence="4">S2</strain>
        <tissue evidence="4">Leaf</tissue>
    </source>
</reference>
<proteinExistence type="predicted"/>
<dbReference type="GO" id="GO:0008289">
    <property type="term" value="F:lipid binding"/>
    <property type="evidence" value="ECO:0007669"/>
    <property type="project" value="InterPro"/>
</dbReference>
<feature type="region of interest" description="Disordered" evidence="1">
    <location>
        <begin position="97"/>
        <end position="122"/>
    </location>
</feature>
<feature type="transmembrane region" description="Helical" evidence="2">
    <location>
        <begin position="387"/>
        <end position="405"/>
    </location>
</feature>
<dbReference type="SUPFAM" id="SSF55961">
    <property type="entry name" value="Bet v1-like"/>
    <property type="match status" value="1"/>
</dbReference>
<evidence type="ECO:0000313" key="4">
    <source>
        <dbReference type="EMBL" id="KAB2596874.1"/>
    </source>
</evidence>
<comment type="caution">
    <text evidence="4">The sequence shown here is derived from an EMBL/GenBank/DDBJ whole genome shotgun (WGS) entry which is preliminary data.</text>
</comment>
<dbReference type="CDD" id="cd08870">
    <property type="entry name" value="START_STARD2_7-like"/>
    <property type="match status" value="1"/>
</dbReference>
<dbReference type="AlphaFoldDB" id="A0A5N5FEJ0"/>
<dbReference type="InterPro" id="IPR002913">
    <property type="entry name" value="START_lipid-bd_dom"/>
</dbReference>
<dbReference type="Gene3D" id="3.30.530.20">
    <property type="match status" value="1"/>
</dbReference>
<dbReference type="EMBL" id="SMOL01000781">
    <property type="protein sequence ID" value="KAB2596874.1"/>
    <property type="molecule type" value="Genomic_DNA"/>
</dbReference>
<dbReference type="OrthoDB" id="1295045at2759"/>
<keyword evidence="2" id="KW-1133">Transmembrane helix</keyword>
<evidence type="ECO:0000256" key="1">
    <source>
        <dbReference type="SAM" id="MobiDB-lite"/>
    </source>
</evidence>
<evidence type="ECO:0000313" key="5">
    <source>
        <dbReference type="Proteomes" id="UP000327157"/>
    </source>
</evidence>
<name>A0A5N5FEJ0_9ROSA</name>
<dbReference type="InterPro" id="IPR023393">
    <property type="entry name" value="START-like_dom_sf"/>
</dbReference>
<feature type="domain" description="START" evidence="3">
    <location>
        <begin position="143"/>
        <end position="332"/>
    </location>
</feature>
<dbReference type="PANTHER" id="PTHR19308:SF58">
    <property type="entry name" value="POLYKETIDE CYCLASE_DEHYDRASE AND LIPID TRANSPORT SUPERFAMILY PROTEIN"/>
    <property type="match status" value="1"/>
</dbReference>
<reference evidence="4 5" key="1">
    <citation type="submission" date="2019-09" db="EMBL/GenBank/DDBJ databases">
        <authorList>
            <person name="Ou C."/>
        </authorList>
    </citation>
    <scope>NUCLEOTIDE SEQUENCE [LARGE SCALE GENOMIC DNA]</scope>
    <source>
        <strain evidence="4">S2</strain>
        <tissue evidence="4">Leaf</tissue>
    </source>
</reference>
<evidence type="ECO:0000259" key="3">
    <source>
        <dbReference type="PROSITE" id="PS50848"/>
    </source>
</evidence>
<keyword evidence="2" id="KW-0472">Membrane</keyword>
<gene>
    <name evidence="4" type="ORF">D8674_032324</name>
</gene>
<keyword evidence="2" id="KW-0812">Transmembrane</keyword>
<keyword evidence="5" id="KW-1185">Reference proteome</keyword>
<dbReference type="Proteomes" id="UP000327157">
    <property type="component" value="Chromosome 7"/>
</dbReference>
<dbReference type="InterPro" id="IPR051213">
    <property type="entry name" value="START_lipid_transfer"/>
</dbReference>